<accession>A0AB34K200</accession>
<dbReference type="GO" id="GO:0019212">
    <property type="term" value="F:phosphatase inhibitor activity"/>
    <property type="evidence" value="ECO:0007669"/>
    <property type="project" value="TreeGrafter"/>
</dbReference>
<keyword evidence="4" id="KW-0175">Coiled coil</keyword>
<keyword evidence="7" id="KW-1185">Reference proteome</keyword>
<dbReference type="InterPro" id="IPR004127">
    <property type="entry name" value="Prefoldin_subunit_alpha"/>
</dbReference>
<gene>
    <name evidence="6" type="ORF">AB1Y20_015799</name>
</gene>
<dbReference type="Pfam" id="PF02996">
    <property type="entry name" value="Prefoldin"/>
    <property type="match status" value="1"/>
</dbReference>
<feature type="coiled-coil region" evidence="4">
    <location>
        <begin position="116"/>
        <end position="143"/>
    </location>
</feature>
<sequence length="381" mass="40119">MESVVGEVLPAETGAAALERALRTAREQKAQAEDELSRLRRCLSAYEKLQAELRVLPERVEKQMLVPHGKMATFPGKLVHTNEVMVLLGDNYFALRSAQQASKLAGRRVEWVRPQLEAKQTEVAALAQQVEELQSVYEITAQQHDTFEIREEYHSDDDAGGMWLGVGGSGPRSGKDLKLSRPSAGAAPDDAAPAGAKMSRFKASRVKAAAAEGGGGKHVSFSDAAADGAEGGGGGRRVSCSDSAAEGAEAASAGVGAGEVAAPVYRTSSKKPIPGIRPFSEEDSSAPTRSGASAAASQSSGGSYQPQGAAAFKSTIVERVPDHVPTEADIVQREVRRQLAQLEAFSPRCDSASECVDTSAGDQPRISRFKATRTKGAGRDT</sequence>
<dbReference type="EMBL" id="JBGBPQ010000003">
    <property type="protein sequence ID" value="KAL1527117.1"/>
    <property type="molecule type" value="Genomic_DNA"/>
</dbReference>
<dbReference type="Proteomes" id="UP001515480">
    <property type="component" value="Unassembled WGS sequence"/>
</dbReference>
<dbReference type="InterPro" id="IPR052255">
    <property type="entry name" value="RNA_pol_II_subunit5-mediator"/>
</dbReference>
<dbReference type="GO" id="GO:0003714">
    <property type="term" value="F:transcription corepressor activity"/>
    <property type="evidence" value="ECO:0007669"/>
    <property type="project" value="TreeGrafter"/>
</dbReference>
<feature type="region of interest" description="Disordered" evidence="5">
    <location>
        <begin position="158"/>
        <end position="198"/>
    </location>
</feature>
<feature type="compositionally biased region" description="Gly residues" evidence="5">
    <location>
        <begin position="162"/>
        <end position="171"/>
    </location>
</feature>
<evidence type="ECO:0000256" key="1">
    <source>
        <dbReference type="ARBA" id="ARBA00004123"/>
    </source>
</evidence>
<comment type="subcellular location">
    <subcellularLocation>
        <location evidence="1">Nucleus</location>
    </subcellularLocation>
</comment>
<proteinExistence type="inferred from homology"/>
<dbReference type="SUPFAM" id="SSF46579">
    <property type="entry name" value="Prefoldin"/>
    <property type="match status" value="1"/>
</dbReference>
<feature type="compositionally biased region" description="Low complexity" evidence="5">
    <location>
        <begin position="184"/>
        <end position="196"/>
    </location>
</feature>
<name>A0AB34K200_PRYPA</name>
<evidence type="ECO:0000256" key="3">
    <source>
        <dbReference type="ARBA" id="ARBA00038295"/>
    </source>
</evidence>
<dbReference type="InterPro" id="IPR009053">
    <property type="entry name" value="Prefoldin"/>
</dbReference>
<feature type="coiled-coil region" evidence="4">
    <location>
        <begin position="15"/>
        <end position="49"/>
    </location>
</feature>
<keyword evidence="2" id="KW-0539">Nucleus</keyword>
<evidence type="ECO:0008006" key="8">
    <source>
        <dbReference type="Google" id="ProtNLM"/>
    </source>
</evidence>
<evidence type="ECO:0000256" key="4">
    <source>
        <dbReference type="SAM" id="Coils"/>
    </source>
</evidence>
<evidence type="ECO:0000256" key="2">
    <source>
        <dbReference type="ARBA" id="ARBA00023242"/>
    </source>
</evidence>
<evidence type="ECO:0000256" key="5">
    <source>
        <dbReference type="SAM" id="MobiDB-lite"/>
    </source>
</evidence>
<reference evidence="6 7" key="1">
    <citation type="journal article" date="2024" name="Science">
        <title>Giant polyketide synthase enzymes in the biosynthesis of giant marine polyether toxins.</title>
        <authorList>
            <person name="Fallon T.R."/>
            <person name="Shende V.V."/>
            <person name="Wierzbicki I.H."/>
            <person name="Pendleton A.L."/>
            <person name="Watervoot N.F."/>
            <person name="Auber R.P."/>
            <person name="Gonzalez D.J."/>
            <person name="Wisecaver J.H."/>
            <person name="Moore B.S."/>
        </authorList>
    </citation>
    <scope>NUCLEOTIDE SEQUENCE [LARGE SCALE GENOMIC DNA]</scope>
    <source>
        <strain evidence="6 7">12B1</strain>
    </source>
</reference>
<dbReference type="AlphaFoldDB" id="A0AB34K200"/>
<comment type="similarity">
    <text evidence="3">Belongs to the RNA polymerase II subunit 5-mediating protein family.</text>
</comment>
<organism evidence="6 7">
    <name type="scientific">Prymnesium parvum</name>
    <name type="common">Toxic golden alga</name>
    <dbReference type="NCBI Taxonomy" id="97485"/>
    <lineage>
        <taxon>Eukaryota</taxon>
        <taxon>Haptista</taxon>
        <taxon>Haptophyta</taxon>
        <taxon>Prymnesiophyceae</taxon>
        <taxon>Prymnesiales</taxon>
        <taxon>Prymnesiaceae</taxon>
        <taxon>Prymnesium</taxon>
    </lineage>
</organism>
<feature type="compositionally biased region" description="Low complexity" evidence="5">
    <location>
        <begin position="290"/>
        <end position="309"/>
    </location>
</feature>
<dbReference type="PANTHER" id="PTHR15111">
    <property type="entry name" value="RNA POLYMERASE II SUBUNIT 5-MEDIATING PROTEIN NNX3"/>
    <property type="match status" value="1"/>
</dbReference>
<dbReference type="GO" id="GO:0000122">
    <property type="term" value="P:negative regulation of transcription by RNA polymerase II"/>
    <property type="evidence" value="ECO:0007669"/>
    <property type="project" value="TreeGrafter"/>
</dbReference>
<protein>
    <recommendedName>
        <fullName evidence="8">Prefoldin subunit 5</fullName>
    </recommendedName>
</protein>
<feature type="region of interest" description="Disordered" evidence="5">
    <location>
        <begin position="268"/>
        <end position="309"/>
    </location>
</feature>
<dbReference type="GO" id="GO:0003682">
    <property type="term" value="F:chromatin binding"/>
    <property type="evidence" value="ECO:0007669"/>
    <property type="project" value="TreeGrafter"/>
</dbReference>
<comment type="caution">
    <text evidence="6">The sequence shown here is derived from an EMBL/GenBank/DDBJ whole genome shotgun (WGS) entry which is preliminary data.</text>
</comment>
<dbReference type="Gene3D" id="1.10.287.370">
    <property type="match status" value="1"/>
</dbReference>
<evidence type="ECO:0000313" key="6">
    <source>
        <dbReference type="EMBL" id="KAL1527117.1"/>
    </source>
</evidence>
<dbReference type="GO" id="GO:0005634">
    <property type="term" value="C:nucleus"/>
    <property type="evidence" value="ECO:0007669"/>
    <property type="project" value="UniProtKB-SubCell"/>
</dbReference>
<evidence type="ECO:0000313" key="7">
    <source>
        <dbReference type="Proteomes" id="UP001515480"/>
    </source>
</evidence>
<dbReference type="CDD" id="cd23159">
    <property type="entry name" value="Prefoldin_URI1"/>
    <property type="match status" value="1"/>
</dbReference>
<dbReference type="PANTHER" id="PTHR15111:SF0">
    <property type="entry name" value="UNCONVENTIONAL PREFOLDIN RPB5 INTERACTOR 1"/>
    <property type="match status" value="1"/>
</dbReference>